<accession>A0A8H6HK17</accession>
<comment type="caution">
    <text evidence="1">The sequence shown here is derived from an EMBL/GenBank/DDBJ whole genome shotgun (WGS) entry which is preliminary data.</text>
</comment>
<reference evidence="1 2" key="1">
    <citation type="submission" date="2020-07" db="EMBL/GenBank/DDBJ databases">
        <title>Comparative genomics of pyrophilous fungi reveals a link between fire events and developmental genes.</title>
        <authorList>
            <consortium name="DOE Joint Genome Institute"/>
            <person name="Steindorff A.S."/>
            <person name="Carver A."/>
            <person name="Calhoun S."/>
            <person name="Stillman K."/>
            <person name="Liu H."/>
            <person name="Lipzen A."/>
            <person name="Pangilinan J."/>
            <person name="Labutti K."/>
            <person name="Bruns T.D."/>
            <person name="Grigoriev I.V."/>
        </authorList>
    </citation>
    <scope>NUCLEOTIDE SEQUENCE [LARGE SCALE GENOMIC DNA]</scope>
    <source>
        <strain evidence="1 2">CBS 144469</strain>
    </source>
</reference>
<protein>
    <submittedName>
        <fullName evidence="1">Uncharacterized protein</fullName>
    </submittedName>
</protein>
<sequence>MLWLKSGTIYLHPTTPTRVSTKLALVPEWDFSAIYPVVSATETEAENEWEDTRNELEWVVDASPNGVLKEVSSGTETSYLYWDAKTTYEVFEQAASPPPSPQPGDTETFIPTRATLAIDESNSVVLEVAKVTPYLDRSLKALGLHVEARTSFITHWLPLLLKHEYVALRFLPQSAYECAASLTIEPTPDVVARIFMLFKAIEEDDLDMWSDALERSALDVSRWAGIVGVDADRMNDAGLFRVIEWGGMEVDETDAMVPPAMRKYMNAGMEI</sequence>
<keyword evidence="2" id="KW-1185">Reference proteome</keyword>
<dbReference type="EMBL" id="JACGCI010000083">
    <property type="protein sequence ID" value="KAF6747218.1"/>
    <property type="molecule type" value="Genomic_DNA"/>
</dbReference>
<dbReference type="AlphaFoldDB" id="A0A8H6HK17"/>
<evidence type="ECO:0000313" key="1">
    <source>
        <dbReference type="EMBL" id="KAF6747218.1"/>
    </source>
</evidence>
<name>A0A8H6HK17_9AGAR</name>
<gene>
    <name evidence="1" type="ORF">DFP72DRAFT_1149647</name>
</gene>
<dbReference type="Proteomes" id="UP000521943">
    <property type="component" value="Unassembled WGS sequence"/>
</dbReference>
<proteinExistence type="predicted"/>
<dbReference type="OrthoDB" id="428577at2759"/>
<evidence type="ECO:0000313" key="2">
    <source>
        <dbReference type="Proteomes" id="UP000521943"/>
    </source>
</evidence>
<organism evidence="1 2">
    <name type="scientific">Ephemerocybe angulata</name>
    <dbReference type="NCBI Taxonomy" id="980116"/>
    <lineage>
        <taxon>Eukaryota</taxon>
        <taxon>Fungi</taxon>
        <taxon>Dikarya</taxon>
        <taxon>Basidiomycota</taxon>
        <taxon>Agaricomycotina</taxon>
        <taxon>Agaricomycetes</taxon>
        <taxon>Agaricomycetidae</taxon>
        <taxon>Agaricales</taxon>
        <taxon>Agaricineae</taxon>
        <taxon>Psathyrellaceae</taxon>
        <taxon>Ephemerocybe</taxon>
    </lineage>
</organism>